<dbReference type="SUPFAM" id="SSF56672">
    <property type="entry name" value="DNA/RNA polymerases"/>
    <property type="match status" value="1"/>
</dbReference>
<dbReference type="InterPro" id="IPR013103">
    <property type="entry name" value="RVT_2"/>
</dbReference>
<proteinExistence type="predicted"/>
<dbReference type="AlphaFoldDB" id="A0AAD9R7X6"/>
<dbReference type="Proteomes" id="UP001258017">
    <property type="component" value="Unassembled WGS sequence"/>
</dbReference>
<reference evidence="2" key="1">
    <citation type="submission" date="2021-08" db="EMBL/GenBank/DDBJ databases">
        <authorList>
            <person name="Misof B."/>
            <person name="Oliver O."/>
            <person name="Podsiadlowski L."/>
            <person name="Donath A."/>
            <person name="Peters R."/>
            <person name="Mayer C."/>
            <person name="Rust J."/>
            <person name="Gunkel S."/>
            <person name="Lesny P."/>
            <person name="Martin S."/>
            <person name="Oeyen J.P."/>
            <person name="Petersen M."/>
            <person name="Panagiotis P."/>
            <person name="Wilbrandt J."/>
            <person name="Tanja T."/>
        </authorList>
    </citation>
    <scope>NUCLEOTIDE SEQUENCE</scope>
    <source>
        <strain evidence="2">GBR_01_08_01A</strain>
        <tissue evidence="2">Thorax + abdomen</tissue>
    </source>
</reference>
<evidence type="ECO:0000313" key="3">
    <source>
        <dbReference type="Proteomes" id="UP001258017"/>
    </source>
</evidence>
<comment type="caution">
    <text evidence="2">The sequence shown here is derived from an EMBL/GenBank/DDBJ whole genome shotgun (WGS) entry which is preliminary data.</text>
</comment>
<dbReference type="PANTHER" id="PTHR11439:SF443">
    <property type="entry name" value="RNA-DIRECTED DNA POLYMERASE"/>
    <property type="match status" value="1"/>
</dbReference>
<dbReference type="EMBL" id="JAIFRP010004802">
    <property type="protein sequence ID" value="KAK2574807.1"/>
    <property type="molecule type" value="Genomic_DNA"/>
</dbReference>
<organism evidence="2 3">
    <name type="scientific">Odynerus spinipes</name>
    <dbReference type="NCBI Taxonomy" id="1348599"/>
    <lineage>
        <taxon>Eukaryota</taxon>
        <taxon>Metazoa</taxon>
        <taxon>Ecdysozoa</taxon>
        <taxon>Arthropoda</taxon>
        <taxon>Hexapoda</taxon>
        <taxon>Insecta</taxon>
        <taxon>Pterygota</taxon>
        <taxon>Neoptera</taxon>
        <taxon>Endopterygota</taxon>
        <taxon>Hymenoptera</taxon>
        <taxon>Apocrita</taxon>
        <taxon>Aculeata</taxon>
        <taxon>Vespoidea</taxon>
        <taxon>Vespidae</taxon>
        <taxon>Eumeninae</taxon>
        <taxon>Odynerus</taxon>
    </lineage>
</organism>
<keyword evidence="3" id="KW-1185">Reference proteome</keyword>
<protein>
    <recommendedName>
        <fullName evidence="1">Reverse transcriptase Ty1/copia-type domain-containing protein</fullName>
    </recommendedName>
</protein>
<gene>
    <name evidence="2" type="ORF">KPH14_012940</name>
</gene>
<feature type="non-terminal residue" evidence="2">
    <location>
        <position position="1"/>
    </location>
</feature>
<feature type="domain" description="Reverse transcriptase Ty1/copia-type" evidence="1">
    <location>
        <begin position="3"/>
        <end position="161"/>
    </location>
</feature>
<dbReference type="InterPro" id="IPR043502">
    <property type="entry name" value="DNA/RNA_pol_sf"/>
</dbReference>
<name>A0AAD9R7X6_9HYME</name>
<sequence>TRQLDIKCAYLYGKLEEEIYMRLDPIHECEKERIVKLKKPIYGLKQSGRNWNQELDQFLIKLGFERLRSSSCVYKKGYWIIAVIYVDDIFLFSTDLELIDSFVKSISKKYETKDLGAISNMLGVKVEKHDEEITLSQETYIETLLNKYNMKECRSAATPLEPGLKLSKDMQVDYLSEERRTVYRELIGSLMYVALRTRPDILFATTKLSQFNSCPNEAHWM</sequence>
<accession>A0AAD9R7X6</accession>
<reference evidence="2" key="2">
    <citation type="journal article" date="2023" name="Commun. Biol.">
        <title>Intrasexual cuticular hydrocarbon dimorphism in a wasp sheds light on hydrocarbon biosynthesis genes in Hymenoptera.</title>
        <authorList>
            <person name="Moris V.C."/>
            <person name="Podsiadlowski L."/>
            <person name="Martin S."/>
            <person name="Oeyen J.P."/>
            <person name="Donath A."/>
            <person name="Petersen M."/>
            <person name="Wilbrandt J."/>
            <person name="Misof B."/>
            <person name="Liedtke D."/>
            <person name="Thamm M."/>
            <person name="Scheiner R."/>
            <person name="Schmitt T."/>
            <person name="Niehuis O."/>
        </authorList>
    </citation>
    <scope>NUCLEOTIDE SEQUENCE</scope>
    <source>
        <strain evidence="2">GBR_01_08_01A</strain>
    </source>
</reference>
<feature type="non-terminal residue" evidence="2">
    <location>
        <position position="221"/>
    </location>
</feature>
<evidence type="ECO:0000313" key="2">
    <source>
        <dbReference type="EMBL" id="KAK2574807.1"/>
    </source>
</evidence>
<dbReference type="PANTHER" id="PTHR11439">
    <property type="entry name" value="GAG-POL-RELATED RETROTRANSPOSON"/>
    <property type="match status" value="1"/>
</dbReference>
<dbReference type="GO" id="GO:0071897">
    <property type="term" value="P:DNA biosynthetic process"/>
    <property type="evidence" value="ECO:0007669"/>
    <property type="project" value="UniProtKB-ARBA"/>
</dbReference>
<dbReference type="Pfam" id="PF07727">
    <property type="entry name" value="RVT_2"/>
    <property type="match status" value="1"/>
</dbReference>
<evidence type="ECO:0000259" key="1">
    <source>
        <dbReference type="Pfam" id="PF07727"/>
    </source>
</evidence>